<dbReference type="Proteomes" id="UP001189429">
    <property type="component" value="Unassembled WGS sequence"/>
</dbReference>
<feature type="compositionally biased region" description="Low complexity" evidence="1">
    <location>
        <begin position="94"/>
        <end position="113"/>
    </location>
</feature>
<proteinExistence type="predicted"/>
<protein>
    <submittedName>
        <fullName evidence="2">Uncharacterized protein</fullName>
    </submittedName>
</protein>
<evidence type="ECO:0000313" key="3">
    <source>
        <dbReference type="Proteomes" id="UP001189429"/>
    </source>
</evidence>
<feature type="compositionally biased region" description="Basic residues" evidence="1">
    <location>
        <begin position="50"/>
        <end position="68"/>
    </location>
</feature>
<name>A0ABN9TRP5_9DINO</name>
<evidence type="ECO:0000313" key="2">
    <source>
        <dbReference type="EMBL" id="CAK0848830.1"/>
    </source>
</evidence>
<organism evidence="2 3">
    <name type="scientific">Prorocentrum cordatum</name>
    <dbReference type="NCBI Taxonomy" id="2364126"/>
    <lineage>
        <taxon>Eukaryota</taxon>
        <taxon>Sar</taxon>
        <taxon>Alveolata</taxon>
        <taxon>Dinophyceae</taxon>
        <taxon>Prorocentrales</taxon>
        <taxon>Prorocentraceae</taxon>
        <taxon>Prorocentrum</taxon>
    </lineage>
</organism>
<accession>A0ABN9TRP5</accession>
<evidence type="ECO:0000256" key="1">
    <source>
        <dbReference type="SAM" id="MobiDB-lite"/>
    </source>
</evidence>
<gene>
    <name evidence="2" type="ORF">PCOR1329_LOCUS41687</name>
</gene>
<comment type="caution">
    <text evidence="2">The sequence shown here is derived from an EMBL/GenBank/DDBJ whole genome shotgun (WGS) entry which is preliminary data.</text>
</comment>
<feature type="region of interest" description="Disordered" evidence="1">
    <location>
        <begin position="1"/>
        <end position="113"/>
    </location>
</feature>
<keyword evidence="3" id="KW-1185">Reference proteome</keyword>
<dbReference type="EMBL" id="CAUYUJ010015014">
    <property type="protein sequence ID" value="CAK0848830.1"/>
    <property type="molecule type" value="Genomic_DNA"/>
</dbReference>
<sequence>MGLQIERPFGGLPGPGTPRPPTSCFLHDGGPQSSGPSSPGPVSPPASFSRRPRRGPGRAPAGRKQRKAARLDFPAQREEVWAMLAPPRHPSAPPASTTTTTTTTTTKKVVKAGSPRSAGAGALALLLALVAARAPL</sequence>
<reference evidence="2" key="1">
    <citation type="submission" date="2023-10" db="EMBL/GenBank/DDBJ databases">
        <authorList>
            <person name="Chen Y."/>
            <person name="Shah S."/>
            <person name="Dougan E. K."/>
            <person name="Thang M."/>
            <person name="Chan C."/>
        </authorList>
    </citation>
    <scope>NUCLEOTIDE SEQUENCE [LARGE SCALE GENOMIC DNA]</scope>
</reference>